<dbReference type="InterPro" id="IPR030381">
    <property type="entry name" value="G_DYNAMIN_dom"/>
</dbReference>
<evidence type="ECO:0000313" key="9">
    <source>
        <dbReference type="EMBL" id="KAG2546417.1"/>
    </source>
</evidence>
<dbReference type="GO" id="GO:0003924">
    <property type="term" value="F:GTPase activity"/>
    <property type="evidence" value="ECO:0007669"/>
    <property type="project" value="InterPro"/>
</dbReference>
<comment type="similarity">
    <text evidence="6">Belongs to the TRAFAC class dynamin-like GTPase superfamily. Dynamin/Fzo/YdjA family.</text>
</comment>
<dbReference type="PANTHER" id="PTHR11566:SF80">
    <property type="entry name" value="PHRAGMOPLASTIN DRP1C"/>
    <property type="match status" value="1"/>
</dbReference>
<evidence type="ECO:0000256" key="3">
    <source>
        <dbReference type="ARBA" id="ARBA00023134"/>
    </source>
</evidence>
<evidence type="ECO:0008006" key="11">
    <source>
        <dbReference type="Google" id="ProtNLM"/>
    </source>
</evidence>
<dbReference type="GO" id="GO:0005525">
    <property type="term" value="F:GTP binding"/>
    <property type="evidence" value="ECO:0007669"/>
    <property type="project" value="UniProtKB-KW"/>
</dbReference>
<dbReference type="GO" id="GO:0016020">
    <property type="term" value="C:membrane"/>
    <property type="evidence" value="ECO:0007669"/>
    <property type="project" value="TreeGrafter"/>
</dbReference>
<keyword evidence="2 6" id="KW-0547">Nucleotide-binding</keyword>
<keyword evidence="3 6" id="KW-0342">GTP-binding</keyword>
<dbReference type="PROSITE" id="PS51718">
    <property type="entry name" value="G_DYNAMIN_2"/>
    <property type="match status" value="1"/>
</dbReference>
<evidence type="ECO:0000256" key="6">
    <source>
        <dbReference type="RuleBase" id="RU003932"/>
    </source>
</evidence>
<keyword evidence="4" id="KW-0131">Cell cycle</keyword>
<evidence type="ECO:0000256" key="4">
    <source>
        <dbReference type="ARBA" id="ARBA00023306"/>
    </source>
</evidence>
<dbReference type="PRINTS" id="PR00195">
    <property type="entry name" value="DYNAMIN"/>
</dbReference>
<dbReference type="Gene3D" id="3.40.50.300">
    <property type="entry name" value="P-loop containing nucleotide triphosphate hydrolases"/>
    <property type="match status" value="2"/>
</dbReference>
<dbReference type="SMART" id="SM00053">
    <property type="entry name" value="DYNc"/>
    <property type="match status" value="1"/>
</dbReference>
<dbReference type="SUPFAM" id="SSF52540">
    <property type="entry name" value="P-loop containing nucleoside triphosphate hydrolases"/>
    <property type="match status" value="1"/>
</dbReference>
<dbReference type="InterPro" id="IPR001401">
    <property type="entry name" value="Dynamin_GTPase"/>
</dbReference>
<dbReference type="PROSITE" id="PS00410">
    <property type="entry name" value="G_DYNAMIN_1"/>
    <property type="match status" value="1"/>
</dbReference>
<dbReference type="Pfam" id="PF01031">
    <property type="entry name" value="Dynamin_M"/>
    <property type="match status" value="1"/>
</dbReference>
<dbReference type="Proteomes" id="UP000823388">
    <property type="component" value="Chromosome 9K"/>
</dbReference>
<evidence type="ECO:0000313" key="10">
    <source>
        <dbReference type="Proteomes" id="UP000823388"/>
    </source>
</evidence>
<dbReference type="SMART" id="SM00302">
    <property type="entry name" value="GED"/>
    <property type="match status" value="1"/>
</dbReference>
<sequence>MATMGSLIGLVNRIQRACTVLGDHGGGAGGEGSLWEALPSVAVVGGQSSGKSSVLESIVGRDFLPRGSGIVTRRPLVLQLHKTDGGHEYAEFLHAPRKRFTDFAAVRKEIADETDRITGKTKAISNVPIHLSIYSPHVVNLTLIDLPGLTKVAVEGQAESIVQDIENMVRSYVDKGTNAVDVLEGRQYRLQHPWVGIVNRSQADINKNVDMLSARRKEKEYFESSPEYGHLAHKMGAEYLAKLLSQHLEAVIRAKIPSIIAMINKTNDEIEAQLDKLGRPIGGDAGAQLYTILDMCRAFDRVFKEHLDGGRPGGDRIYGVFDNQLPAALKKLPFDRHLSMQNVRKVISEADGYQPHLIAPEQGYRRLIDSSLSYFKGPAEASVDAVHLVLKELVRRSIAATEELKRFPTLQSDIAAAANESLERFREDGRKTVLRLVEMEASYLTVEFFRKLPTEPEKAADKNTPVSDRYQDNHLRRIGSNVSSYINMVCETLRNTIPKAIVHCQVKEAKRNLLNRFYAHVGSKEKKQLSAMLDEDPALMEKRDALVKRLELYKSARNEIDSVAWK</sequence>
<keyword evidence="1" id="KW-0132">Cell division</keyword>
<dbReference type="GO" id="GO:0008017">
    <property type="term" value="F:microtubule binding"/>
    <property type="evidence" value="ECO:0007669"/>
    <property type="project" value="TreeGrafter"/>
</dbReference>
<dbReference type="AlphaFoldDB" id="A0A8T0NAY2"/>
<evidence type="ECO:0000259" key="7">
    <source>
        <dbReference type="PROSITE" id="PS51388"/>
    </source>
</evidence>
<protein>
    <recommendedName>
        <fullName evidence="11">Dynamin-related protein 1C</fullName>
    </recommendedName>
</protein>
<proteinExistence type="inferred from homology"/>
<gene>
    <name evidence="9" type="ORF">PVAP13_9KG031926</name>
</gene>
<comment type="caution">
    <text evidence="9">The sequence shown here is derived from an EMBL/GenBank/DDBJ whole genome shotgun (WGS) entry which is preliminary data.</text>
</comment>
<dbReference type="CDD" id="cd08771">
    <property type="entry name" value="DLP_1"/>
    <property type="match status" value="1"/>
</dbReference>
<dbReference type="PROSITE" id="PS51388">
    <property type="entry name" value="GED"/>
    <property type="match status" value="1"/>
</dbReference>
<dbReference type="GO" id="GO:0051301">
    <property type="term" value="P:cell division"/>
    <property type="evidence" value="ECO:0007669"/>
    <property type="project" value="UniProtKB-KW"/>
</dbReference>
<dbReference type="InterPro" id="IPR027417">
    <property type="entry name" value="P-loop_NTPase"/>
</dbReference>
<feature type="domain" description="Dynamin-type G" evidence="8">
    <location>
        <begin position="35"/>
        <end position="174"/>
    </location>
</feature>
<evidence type="ECO:0000256" key="1">
    <source>
        <dbReference type="ARBA" id="ARBA00022618"/>
    </source>
</evidence>
<dbReference type="Pfam" id="PF02212">
    <property type="entry name" value="GED"/>
    <property type="match status" value="1"/>
</dbReference>
<dbReference type="InterPro" id="IPR022812">
    <property type="entry name" value="Dynamin"/>
</dbReference>
<feature type="domain" description="GED" evidence="7">
    <location>
        <begin position="475"/>
        <end position="566"/>
    </location>
</feature>
<dbReference type="GO" id="GO:0009524">
    <property type="term" value="C:phragmoplast"/>
    <property type="evidence" value="ECO:0007669"/>
    <property type="project" value="UniProtKB-SubCell"/>
</dbReference>
<evidence type="ECO:0000256" key="2">
    <source>
        <dbReference type="ARBA" id="ARBA00022741"/>
    </source>
</evidence>
<reference evidence="9" key="1">
    <citation type="submission" date="2020-05" db="EMBL/GenBank/DDBJ databases">
        <title>WGS assembly of Panicum virgatum.</title>
        <authorList>
            <person name="Lovell J.T."/>
            <person name="Jenkins J."/>
            <person name="Shu S."/>
            <person name="Juenger T.E."/>
            <person name="Schmutz J."/>
        </authorList>
    </citation>
    <scope>NUCLEOTIDE SEQUENCE</scope>
    <source>
        <strain evidence="9">AP13</strain>
    </source>
</reference>
<dbReference type="InterPro" id="IPR019762">
    <property type="entry name" value="Dynamin_GTPase_CS"/>
</dbReference>
<organism evidence="9 10">
    <name type="scientific">Panicum virgatum</name>
    <name type="common">Blackwell switchgrass</name>
    <dbReference type="NCBI Taxonomy" id="38727"/>
    <lineage>
        <taxon>Eukaryota</taxon>
        <taxon>Viridiplantae</taxon>
        <taxon>Streptophyta</taxon>
        <taxon>Embryophyta</taxon>
        <taxon>Tracheophyta</taxon>
        <taxon>Spermatophyta</taxon>
        <taxon>Magnoliopsida</taxon>
        <taxon>Liliopsida</taxon>
        <taxon>Poales</taxon>
        <taxon>Poaceae</taxon>
        <taxon>PACMAD clade</taxon>
        <taxon>Panicoideae</taxon>
        <taxon>Panicodae</taxon>
        <taxon>Paniceae</taxon>
        <taxon>Panicinae</taxon>
        <taxon>Panicum</taxon>
        <taxon>Panicum sect. Hiantes</taxon>
    </lineage>
</organism>
<dbReference type="GO" id="GO:0005874">
    <property type="term" value="C:microtubule"/>
    <property type="evidence" value="ECO:0007669"/>
    <property type="project" value="TreeGrafter"/>
</dbReference>
<accession>A0A8T0NAY2</accession>
<dbReference type="FunFam" id="1.20.120.1240:FF:000009">
    <property type="entry name" value="Dynamin-related protein 1C"/>
    <property type="match status" value="1"/>
</dbReference>
<evidence type="ECO:0000259" key="8">
    <source>
        <dbReference type="PROSITE" id="PS51718"/>
    </source>
</evidence>
<name>A0A8T0NAY2_PANVG</name>
<dbReference type="InterPro" id="IPR003130">
    <property type="entry name" value="GED"/>
</dbReference>
<dbReference type="InterPro" id="IPR020850">
    <property type="entry name" value="GED_dom"/>
</dbReference>
<dbReference type="Pfam" id="PF00350">
    <property type="entry name" value="Dynamin_N"/>
    <property type="match status" value="1"/>
</dbReference>
<keyword evidence="10" id="KW-1185">Reference proteome</keyword>
<dbReference type="PANTHER" id="PTHR11566">
    <property type="entry name" value="DYNAMIN"/>
    <property type="match status" value="1"/>
</dbReference>
<dbReference type="Gene3D" id="1.20.120.1240">
    <property type="entry name" value="Dynamin, middle domain"/>
    <property type="match status" value="1"/>
</dbReference>
<comment type="subcellular location">
    <subcellularLocation>
        <location evidence="5">Cytoplasm</location>
        <location evidence="5">Cytoskeleton</location>
        <location evidence="5">Phragmoplast</location>
    </subcellularLocation>
</comment>
<evidence type="ECO:0000256" key="5">
    <source>
        <dbReference type="ARBA" id="ARBA00060413"/>
    </source>
</evidence>
<dbReference type="InterPro" id="IPR045063">
    <property type="entry name" value="Dynamin_N"/>
</dbReference>
<dbReference type="EMBL" id="CM029053">
    <property type="protein sequence ID" value="KAG2546417.1"/>
    <property type="molecule type" value="Genomic_DNA"/>
</dbReference>
<dbReference type="InterPro" id="IPR000375">
    <property type="entry name" value="Dynamin_stalk"/>
</dbReference>